<name>A0A1I5Z9N2_9BACI</name>
<dbReference type="STRING" id="126156.SAMN05421670_2542"/>
<sequence>MKNILIYYPFTIATNPKSGSAIRPVEMIKAFELYAQKHDLEIIIISGNTTERRLLWNKVLQERKLEQTLFCYSENQTIPLWLTDAGHIPKDWKIDKDVFKTLKKHDIPVGVFYRDVYWKFDELYSLKGLKKFIMQSIYKLEEKFYGKYVHTVFLPSDAMGKYVNINATRMALPPGGRFTEIKSSTNEIQNPFKGIYVGGINNDDYGLPTLVDAYDALNNSGIQGKLVIVCREDEFNDLPRADKDKLNKSYIEVKHVSGAELQKVYEEVDFAFIPRKRSVYNDFAVPIKMVEYLTAGLPIIATNCSAQEDFIASGPYGVLTGDDAESLVEGMQAIPSHFAEYKQNIQRTFLQKHAWNERAEQAAHALIGGNQ</sequence>
<dbReference type="Pfam" id="PF13692">
    <property type="entry name" value="Glyco_trans_1_4"/>
    <property type="match status" value="1"/>
</dbReference>
<organism evidence="2 3">
    <name type="scientific">Psychrobacillus psychrotolerans</name>
    <dbReference type="NCBI Taxonomy" id="126156"/>
    <lineage>
        <taxon>Bacteria</taxon>
        <taxon>Bacillati</taxon>
        <taxon>Bacillota</taxon>
        <taxon>Bacilli</taxon>
        <taxon>Bacillales</taxon>
        <taxon>Bacillaceae</taxon>
        <taxon>Psychrobacillus</taxon>
    </lineage>
</organism>
<dbReference type="PANTHER" id="PTHR46401">
    <property type="entry name" value="GLYCOSYLTRANSFERASE WBBK-RELATED"/>
    <property type="match status" value="1"/>
</dbReference>
<evidence type="ECO:0000313" key="2">
    <source>
        <dbReference type="EMBL" id="SFQ53180.1"/>
    </source>
</evidence>
<dbReference type="RefSeq" id="WP_093537261.1">
    <property type="nucleotide sequence ID" value="NZ_FOXU01000004.1"/>
</dbReference>
<accession>A0A1I5Z9N2</accession>
<gene>
    <name evidence="2" type="ORF">SAMN05421670_2542</name>
</gene>
<dbReference type="SUPFAM" id="SSF53756">
    <property type="entry name" value="UDP-Glycosyltransferase/glycogen phosphorylase"/>
    <property type="match status" value="1"/>
</dbReference>
<evidence type="ECO:0000313" key="3">
    <source>
        <dbReference type="Proteomes" id="UP000198734"/>
    </source>
</evidence>
<dbReference type="EMBL" id="FOXU01000004">
    <property type="protein sequence ID" value="SFQ53180.1"/>
    <property type="molecule type" value="Genomic_DNA"/>
</dbReference>
<keyword evidence="3" id="KW-1185">Reference proteome</keyword>
<dbReference type="Gene3D" id="3.40.50.2000">
    <property type="entry name" value="Glycogen Phosphorylase B"/>
    <property type="match status" value="1"/>
</dbReference>
<dbReference type="GO" id="GO:0009103">
    <property type="term" value="P:lipopolysaccharide biosynthetic process"/>
    <property type="evidence" value="ECO:0007669"/>
    <property type="project" value="TreeGrafter"/>
</dbReference>
<dbReference type="OrthoDB" id="9801492at2"/>
<dbReference type="PANTHER" id="PTHR46401:SF2">
    <property type="entry name" value="GLYCOSYLTRANSFERASE WBBK-RELATED"/>
    <property type="match status" value="1"/>
</dbReference>
<proteinExistence type="predicted"/>
<dbReference type="GO" id="GO:0016757">
    <property type="term" value="F:glycosyltransferase activity"/>
    <property type="evidence" value="ECO:0007669"/>
    <property type="project" value="TreeGrafter"/>
</dbReference>
<protein>
    <submittedName>
        <fullName evidence="2">Glycosyltransferase involved in cell wall bisynthesis</fullName>
    </submittedName>
</protein>
<evidence type="ECO:0000256" key="1">
    <source>
        <dbReference type="ARBA" id="ARBA00022679"/>
    </source>
</evidence>
<dbReference type="AlphaFoldDB" id="A0A1I5Z9N2"/>
<keyword evidence="1 2" id="KW-0808">Transferase</keyword>
<dbReference type="Proteomes" id="UP000198734">
    <property type="component" value="Unassembled WGS sequence"/>
</dbReference>
<reference evidence="3" key="1">
    <citation type="submission" date="2016-10" db="EMBL/GenBank/DDBJ databases">
        <authorList>
            <person name="Varghese N."/>
            <person name="Submissions S."/>
        </authorList>
    </citation>
    <scope>NUCLEOTIDE SEQUENCE [LARGE SCALE GENOMIC DNA]</scope>
    <source>
        <strain evidence="3">DSM 11706</strain>
    </source>
</reference>